<evidence type="ECO:0000313" key="3">
    <source>
        <dbReference type="EMBL" id="PRY89700.1"/>
    </source>
</evidence>
<dbReference type="PANTHER" id="PTHR12110">
    <property type="entry name" value="HYDROXYPYRUVATE ISOMERASE"/>
    <property type="match status" value="1"/>
</dbReference>
<dbReference type="SUPFAM" id="SSF51658">
    <property type="entry name" value="Xylose isomerase-like"/>
    <property type="match status" value="1"/>
</dbReference>
<name>A0A2T0WSN5_9BACT</name>
<feature type="signal peptide" evidence="1">
    <location>
        <begin position="1"/>
        <end position="24"/>
    </location>
</feature>
<dbReference type="PANTHER" id="PTHR12110:SF41">
    <property type="entry name" value="INOSOSE DEHYDRATASE"/>
    <property type="match status" value="1"/>
</dbReference>
<feature type="chain" id="PRO_5015542675" evidence="1">
    <location>
        <begin position="25"/>
        <end position="322"/>
    </location>
</feature>
<accession>A0A2T0WSN5</accession>
<evidence type="ECO:0000313" key="4">
    <source>
        <dbReference type="Proteomes" id="UP000238157"/>
    </source>
</evidence>
<sequence length="322" mass="35883">MNRRKFIQSSVLLTAAAGVLPTWAKSMHEMQSAEKYGVALFTLPKSLSEDFEGTLKMISEIGYKELEFYGPYDYSVQSAKDDWKNVAGFLGFSGSGYFGKSPKELKTLLDTYGLTAPSIHVDLPTLEQNMGAVAEAAHIIGHKYVGIAMIPDAMRQDLEGYKKTVEVFNKVGENAKKHGLTFFYHNHGYGHQPKEGTVPFSYILENTDPETVKMQMDVFWFTAAGVDPIAMLENNPGRFPLLHLKDMSEMKTFQGAGETMQEWMELFPYLADAGTGALPLEEIIQSAKNSGAKHFFLEKDMTPEPKSALQNSYNFLSNLGLK</sequence>
<dbReference type="AlphaFoldDB" id="A0A2T0WSN5"/>
<evidence type="ECO:0000259" key="2">
    <source>
        <dbReference type="Pfam" id="PF01261"/>
    </source>
</evidence>
<dbReference type="InterPro" id="IPR013022">
    <property type="entry name" value="Xyl_isomerase-like_TIM-brl"/>
</dbReference>
<dbReference type="Pfam" id="PF01261">
    <property type="entry name" value="AP_endonuc_2"/>
    <property type="match status" value="1"/>
</dbReference>
<evidence type="ECO:0000256" key="1">
    <source>
        <dbReference type="SAM" id="SignalP"/>
    </source>
</evidence>
<dbReference type="RefSeq" id="WP_106132398.1">
    <property type="nucleotide sequence ID" value="NZ_PVTR01000002.1"/>
</dbReference>
<keyword evidence="4" id="KW-1185">Reference proteome</keyword>
<reference evidence="3 4" key="1">
    <citation type="submission" date="2018-03" db="EMBL/GenBank/DDBJ databases">
        <title>Genomic Encyclopedia of Archaeal and Bacterial Type Strains, Phase II (KMG-II): from individual species to whole genera.</title>
        <authorList>
            <person name="Goeker M."/>
        </authorList>
    </citation>
    <scope>NUCLEOTIDE SEQUENCE [LARGE SCALE GENOMIC DNA]</scope>
    <source>
        <strain evidence="3 4">DSM 27929</strain>
    </source>
</reference>
<keyword evidence="3" id="KW-0413">Isomerase</keyword>
<dbReference type="Gene3D" id="3.20.20.150">
    <property type="entry name" value="Divalent-metal-dependent TIM barrel enzymes"/>
    <property type="match status" value="1"/>
</dbReference>
<comment type="caution">
    <text evidence="3">The sequence shown here is derived from an EMBL/GenBank/DDBJ whole genome shotgun (WGS) entry which is preliminary data.</text>
</comment>
<feature type="domain" description="Xylose isomerase-like TIM barrel" evidence="2">
    <location>
        <begin position="87"/>
        <end position="298"/>
    </location>
</feature>
<organism evidence="3 4">
    <name type="scientific">Mongoliibacter ruber</name>
    <dbReference type="NCBI Taxonomy" id="1750599"/>
    <lineage>
        <taxon>Bacteria</taxon>
        <taxon>Pseudomonadati</taxon>
        <taxon>Bacteroidota</taxon>
        <taxon>Cytophagia</taxon>
        <taxon>Cytophagales</taxon>
        <taxon>Cyclobacteriaceae</taxon>
        <taxon>Mongoliibacter</taxon>
    </lineage>
</organism>
<protein>
    <submittedName>
        <fullName evidence="3">Sugar phosphate isomerase/epimerase</fullName>
    </submittedName>
</protein>
<dbReference type="OrthoDB" id="9798407at2"/>
<gene>
    <name evidence="3" type="ORF">CLW00_102176</name>
</gene>
<proteinExistence type="predicted"/>
<dbReference type="InterPro" id="IPR036237">
    <property type="entry name" value="Xyl_isomerase-like_sf"/>
</dbReference>
<dbReference type="Proteomes" id="UP000238157">
    <property type="component" value="Unassembled WGS sequence"/>
</dbReference>
<dbReference type="EMBL" id="PVTR01000002">
    <property type="protein sequence ID" value="PRY89700.1"/>
    <property type="molecule type" value="Genomic_DNA"/>
</dbReference>
<dbReference type="GO" id="GO:0016853">
    <property type="term" value="F:isomerase activity"/>
    <property type="evidence" value="ECO:0007669"/>
    <property type="project" value="UniProtKB-KW"/>
</dbReference>
<dbReference type="InterPro" id="IPR050312">
    <property type="entry name" value="IolE/XylAMocC-like"/>
</dbReference>
<keyword evidence="1" id="KW-0732">Signal</keyword>